<dbReference type="InterPro" id="IPR011992">
    <property type="entry name" value="EF-hand-dom_pair"/>
</dbReference>
<keyword evidence="1" id="KW-0677">Repeat</keyword>
<dbReference type="Ensembl" id="ENSOMYT00000142051.1">
    <property type="protein sequence ID" value="ENSOMYP00000137063.1"/>
    <property type="gene ID" value="ENSOMYG00000033393.2"/>
</dbReference>
<dbReference type="GeneTree" id="ENSGT00940000161682"/>
<proteinExistence type="predicted"/>
<accession>A0A8K9XPH0</accession>
<keyword evidence="2" id="KW-0472">Membrane</keyword>
<keyword evidence="5" id="KW-1185">Reference proteome</keyword>
<dbReference type="InterPro" id="IPR050403">
    <property type="entry name" value="Myosin_RLC"/>
</dbReference>
<dbReference type="Proteomes" id="UP000694395">
    <property type="component" value="Chromosome 6"/>
</dbReference>
<dbReference type="AlphaFoldDB" id="A0A8K9XPH0"/>
<name>A0A8K9XPH0_ONCMY</name>
<sequence>MASKKAANKRQRGAQKSCSNVFSMFEQCQIQEFKEAFGCIDQDRDGVIKKQDLRETYGQLGILIVSLYKMCVCACVCVYVDLCFCVPGKLNVKDEELDEMLNEGKGPINFTVFLTLFGEKLNGKKTPSLCFSILLLYASLVSVHVNGTITLPLQAQTPRTPSSLPSSSSTQTAQVSSTRMSQYHLNLYTDCQNIQ</sequence>
<reference evidence="4" key="1">
    <citation type="submission" date="2020-07" db="EMBL/GenBank/DDBJ databases">
        <title>A long reads based de novo assembly of the rainbow trout Arlee double haploid line genome.</title>
        <authorList>
            <person name="Gao G."/>
            <person name="Palti Y."/>
        </authorList>
    </citation>
    <scope>NUCLEOTIDE SEQUENCE [LARGE SCALE GENOMIC DNA]</scope>
</reference>
<evidence type="ECO:0000256" key="2">
    <source>
        <dbReference type="SAM" id="Phobius"/>
    </source>
</evidence>
<gene>
    <name evidence="4" type="primary">LOC110525935</name>
</gene>
<evidence type="ECO:0000256" key="1">
    <source>
        <dbReference type="ARBA" id="ARBA00022737"/>
    </source>
</evidence>
<dbReference type="SUPFAM" id="SSF47473">
    <property type="entry name" value="EF-hand"/>
    <property type="match status" value="1"/>
</dbReference>
<organism evidence="4 5">
    <name type="scientific">Oncorhynchus mykiss</name>
    <name type="common">Rainbow trout</name>
    <name type="synonym">Salmo gairdneri</name>
    <dbReference type="NCBI Taxonomy" id="8022"/>
    <lineage>
        <taxon>Eukaryota</taxon>
        <taxon>Metazoa</taxon>
        <taxon>Chordata</taxon>
        <taxon>Craniata</taxon>
        <taxon>Vertebrata</taxon>
        <taxon>Euteleostomi</taxon>
        <taxon>Actinopterygii</taxon>
        <taxon>Neopterygii</taxon>
        <taxon>Teleostei</taxon>
        <taxon>Protacanthopterygii</taxon>
        <taxon>Salmoniformes</taxon>
        <taxon>Salmonidae</taxon>
        <taxon>Salmoninae</taxon>
        <taxon>Oncorhynchus</taxon>
    </lineage>
</organism>
<evidence type="ECO:0000313" key="5">
    <source>
        <dbReference type="Proteomes" id="UP000694395"/>
    </source>
</evidence>
<feature type="transmembrane region" description="Helical" evidence="2">
    <location>
        <begin position="60"/>
        <end position="82"/>
    </location>
</feature>
<dbReference type="InterPro" id="IPR002048">
    <property type="entry name" value="EF_hand_dom"/>
</dbReference>
<dbReference type="PANTHER" id="PTHR23049">
    <property type="entry name" value="MYOSIN REGULATORY LIGHT CHAIN 2"/>
    <property type="match status" value="1"/>
</dbReference>
<reference evidence="4" key="3">
    <citation type="submission" date="2025-09" db="UniProtKB">
        <authorList>
            <consortium name="Ensembl"/>
        </authorList>
    </citation>
    <scope>IDENTIFICATION</scope>
</reference>
<dbReference type="PROSITE" id="PS50222">
    <property type="entry name" value="EF_HAND_2"/>
    <property type="match status" value="1"/>
</dbReference>
<protein>
    <submittedName>
        <fullName evidence="4">Myosin light chain 7</fullName>
    </submittedName>
</protein>
<keyword evidence="2" id="KW-1133">Transmembrane helix</keyword>
<evidence type="ECO:0000313" key="4">
    <source>
        <dbReference type="Ensembl" id="ENSOMYP00000137063.1"/>
    </source>
</evidence>
<dbReference type="GO" id="GO:0005509">
    <property type="term" value="F:calcium ion binding"/>
    <property type="evidence" value="ECO:0007669"/>
    <property type="project" value="InterPro"/>
</dbReference>
<feature type="domain" description="EF-hand" evidence="3">
    <location>
        <begin position="28"/>
        <end position="63"/>
    </location>
</feature>
<evidence type="ECO:0000259" key="3">
    <source>
        <dbReference type="PROSITE" id="PS50222"/>
    </source>
</evidence>
<reference evidence="4" key="2">
    <citation type="submission" date="2025-08" db="UniProtKB">
        <authorList>
            <consortium name="Ensembl"/>
        </authorList>
    </citation>
    <scope>IDENTIFICATION</scope>
</reference>
<keyword evidence="2" id="KW-0812">Transmembrane</keyword>
<dbReference type="Gene3D" id="1.10.238.10">
    <property type="entry name" value="EF-hand"/>
    <property type="match status" value="1"/>
</dbReference>